<evidence type="ECO:0000313" key="2">
    <source>
        <dbReference type="EMBL" id="RSI11112.1"/>
    </source>
</evidence>
<dbReference type="PANTHER" id="PTHR33795:SF1">
    <property type="entry name" value="INSERTION ELEMENT IS150 PROTEIN INSJ"/>
    <property type="match status" value="1"/>
</dbReference>
<feature type="coiled-coil region" evidence="1">
    <location>
        <begin position="124"/>
        <end position="171"/>
    </location>
</feature>
<dbReference type="InterPro" id="IPR052057">
    <property type="entry name" value="IS150/IS1296_orfA-like"/>
</dbReference>
<evidence type="ECO:0000313" key="5">
    <source>
        <dbReference type="Proteomes" id="UP000269317"/>
    </source>
</evidence>
<dbReference type="Proteomes" id="UP000249623">
    <property type="component" value="Chromosome 1"/>
</dbReference>
<dbReference type="EMBL" id="RJML01000003">
    <property type="protein sequence ID" value="RSI11112.1"/>
    <property type="molecule type" value="Genomic_DNA"/>
</dbReference>
<reference evidence="2 5" key="2">
    <citation type="submission" date="2018-11" db="EMBL/GenBank/DDBJ databases">
        <title>Species Designations Belie Phenotypic and Genotypic Heterogeneity in Oral Streptococci.</title>
        <authorList>
            <person name="Velsko I."/>
        </authorList>
    </citation>
    <scope>NUCLEOTIDE SEQUENCE [LARGE SCALE GENOMIC DNA]</scope>
    <source>
        <strain evidence="2 5">KLC03</strain>
    </source>
</reference>
<dbReference type="EMBL" id="LS483346">
    <property type="protein sequence ID" value="SQF35253.1"/>
    <property type="molecule type" value="Genomic_DNA"/>
</dbReference>
<evidence type="ECO:0000313" key="3">
    <source>
        <dbReference type="EMBL" id="SQF35253.1"/>
    </source>
</evidence>
<dbReference type="SUPFAM" id="SSF46689">
    <property type="entry name" value="Homeodomain-like"/>
    <property type="match status" value="1"/>
</dbReference>
<dbReference type="PANTHER" id="PTHR33795">
    <property type="entry name" value="INSERTION ELEMENT IS150 PROTEIN INSJ"/>
    <property type="match status" value="1"/>
</dbReference>
<dbReference type="InterPro" id="IPR009057">
    <property type="entry name" value="Homeodomain-like_sf"/>
</dbReference>
<gene>
    <name evidence="2" type="ORF">D8887_05105</name>
    <name evidence="3" type="ORF">NCTC11085_01633</name>
</gene>
<reference evidence="3 4" key="1">
    <citation type="submission" date="2018-06" db="EMBL/GenBank/DDBJ databases">
        <authorList>
            <consortium name="Pathogen Informatics"/>
            <person name="Doyle S."/>
        </authorList>
    </citation>
    <scope>NUCLEOTIDE SEQUENCE [LARGE SCALE GENOMIC DNA]</scope>
    <source>
        <strain evidence="3 4">NCTC11085</strain>
    </source>
</reference>
<keyword evidence="1" id="KW-0175">Coiled coil</keyword>
<organism evidence="3 4">
    <name type="scientific">Streptococcus sanguinis</name>
    <dbReference type="NCBI Taxonomy" id="1305"/>
    <lineage>
        <taxon>Bacteria</taxon>
        <taxon>Bacillati</taxon>
        <taxon>Bacillota</taxon>
        <taxon>Bacilli</taxon>
        <taxon>Lactobacillales</taxon>
        <taxon>Streptococcaceae</taxon>
        <taxon>Streptococcus</taxon>
    </lineage>
</organism>
<dbReference type="AlphaFoldDB" id="A0A2X3VVX7"/>
<accession>A0A2X3VVX7</accession>
<proteinExistence type="predicted"/>
<dbReference type="Proteomes" id="UP000269317">
    <property type="component" value="Unassembled WGS sequence"/>
</dbReference>
<protein>
    <submittedName>
        <fullName evidence="2 3">Transposase</fullName>
    </submittedName>
</protein>
<evidence type="ECO:0000313" key="4">
    <source>
        <dbReference type="Proteomes" id="UP000249623"/>
    </source>
</evidence>
<sequence length="178" mass="21487">MKLSYEDKVQIYELRKQGQSFKQLSKRFGVDVAGLRYMMKLIDCYGIEIVKKGKNRYYSPELKQEMIDKVLLEGCSQRSVALAYALPDRSLLKNWLAQYKKNGYTIVEKTRGRPAKMGRKRKKTWEEMTELERLQEENERLRTEVAYLKKLKELEERDEALERERQRQLEKWFQEDFD</sequence>
<evidence type="ECO:0000256" key="1">
    <source>
        <dbReference type="SAM" id="Coils"/>
    </source>
</evidence>
<name>A0A2X3VVX7_STRSA</name>